<evidence type="ECO:0000256" key="1">
    <source>
        <dbReference type="SAM" id="Coils"/>
    </source>
</evidence>
<feature type="coiled-coil region" evidence="1">
    <location>
        <begin position="273"/>
        <end position="303"/>
    </location>
</feature>
<feature type="transmembrane region" description="Helical" evidence="2">
    <location>
        <begin position="354"/>
        <end position="375"/>
    </location>
</feature>
<proteinExistence type="predicted"/>
<feature type="transmembrane region" description="Helical" evidence="2">
    <location>
        <begin position="156"/>
        <end position="177"/>
    </location>
</feature>
<name>A0ABS0BUM7_9GAMM</name>
<reference evidence="3 4" key="1">
    <citation type="submission" date="2020-11" db="EMBL/GenBank/DDBJ databases">
        <title>Sulfur oxidizing isolate from Hospital Hole Sinkhole.</title>
        <authorList>
            <person name="Scott K.M."/>
        </authorList>
    </citation>
    <scope>NUCLEOTIDE SEQUENCE [LARGE SCALE GENOMIC DNA]</scope>
    <source>
        <strain evidence="3 4">HH1</strain>
    </source>
</reference>
<protein>
    <submittedName>
        <fullName evidence="3">Uncharacterized protein</fullName>
    </submittedName>
</protein>
<keyword evidence="1" id="KW-0175">Coiled coil</keyword>
<sequence>MQTDLNPQSLALKFRGYLQEIPLSVVALFALLIVVSLAPWLDSKAEEYIDTALFNSGAIYATARGINALVSVLQTTQVSVFFVSLDIGEVLDPVNDLIERFSDVISIALASLALQKILLLISSHGIFKVLLLLSAILFMAASAFKKILLRDLSFKVLISLIFIRLAFALVIIANTGVDQLFLHQQSEHSYQGMQTYQKQLNNVANLVKDGNEANQQQQQDLQQQIETISQQRARLNSRQASLQTRIELQNQKIRDRRNQLGTISRFYSEDAELNALYQDMNALQIQEAELKSQTNRLDSHLGETEEQLQCLQKKARGESCGVGDWFGSATSGLDLKQKVIALSENIEQFVDSTLQLLTLLLLKSILLPLLFWWMLYRIFKSIWGLELPTFKETAKKP</sequence>
<keyword evidence="2" id="KW-1133">Transmembrane helix</keyword>
<keyword evidence="2" id="KW-0812">Transmembrane</keyword>
<keyword evidence="4" id="KW-1185">Reference proteome</keyword>
<dbReference type="EMBL" id="JACBGI020000004">
    <property type="protein sequence ID" value="MBF6057475.1"/>
    <property type="molecule type" value="Genomic_DNA"/>
</dbReference>
<accession>A0ABS0BUM7</accession>
<feature type="transmembrane region" description="Helical" evidence="2">
    <location>
        <begin position="21"/>
        <end position="41"/>
    </location>
</feature>
<feature type="coiled-coil region" evidence="1">
    <location>
        <begin position="211"/>
        <end position="238"/>
    </location>
</feature>
<dbReference type="Gene3D" id="1.10.287.1490">
    <property type="match status" value="1"/>
</dbReference>
<gene>
    <name evidence="3" type="ORF">H8792_003890</name>
</gene>
<dbReference type="Proteomes" id="UP001193680">
    <property type="component" value="Unassembled WGS sequence"/>
</dbReference>
<evidence type="ECO:0000256" key="2">
    <source>
        <dbReference type="SAM" id="Phobius"/>
    </source>
</evidence>
<dbReference type="RefSeq" id="WP_185977625.1">
    <property type="nucleotide sequence ID" value="NZ_JACBGI020000004.1"/>
</dbReference>
<keyword evidence="2" id="KW-0472">Membrane</keyword>
<comment type="caution">
    <text evidence="3">The sequence shown here is derived from an EMBL/GenBank/DDBJ whole genome shotgun (WGS) entry which is preliminary data.</text>
</comment>
<evidence type="ECO:0000313" key="3">
    <source>
        <dbReference type="EMBL" id="MBF6057475.1"/>
    </source>
</evidence>
<feature type="transmembrane region" description="Helical" evidence="2">
    <location>
        <begin position="125"/>
        <end position="144"/>
    </location>
</feature>
<organism evidence="3 4">
    <name type="scientific">Thiomicrorhabdus heinhorstiae</name>
    <dbReference type="NCBI Taxonomy" id="2748010"/>
    <lineage>
        <taxon>Bacteria</taxon>
        <taxon>Pseudomonadati</taxon>
        <taxon>Pseudomonadota</taxon>
        <taxon>Gammaproteobacteria</taxon>
        <taxon>Thiotrichales</taxon>
        <taxon>Piscirickettsiaceae</taxon>
        <taxon>Thiomicrorhabdus</taxon>
    </lineage>
</organism>
<evidence type="ECO:0000313" key="4">
    <source>
        <dbReference type="Proteomes" id="UP001193680"/>
    </source>
</evidence>